<reference evidence="1 2" key="1">
    <citation type="submission" date="2021-03" db="EMBL/GenBank/DDBJ databases">
        <title>Antimicrobial resistance genes in bacteria isolated from Japanese honey, and their potential for conferring macrolide and lincosamide resistance in the American foulbrood pathogen Paenibacillus larvae.</title>
        <authorList>
            <person name="Okamoto M."/>
            <person name="Kumagai M."/>
            <person name="Kanamori H."/>
            <person name="Takamatsu D."/>
        </authorList>
    </citation>
    <scope>NUCLEOTIDE SEQUENCE [LARGE SCALE GENOMIC DNA]</scope>
    <source>
        <strain evidence="1 2">J6TS1</strain>
    </source>
</reference>
<evidence type="ECO:0000313" key="2">
    <source>
        <dbReference type="Proteomes" id="UP000680670"/>
    </source>
</evidence>
<gene>
    <name evidence="1" type="ORF">J6TS1_00070</name>
</gene>
<accession>A0ABQ4KR26</accession>
<proteinExistence type="predicted"/>
<organism evidence="1 2">
    <name type="scientific">Siminovitchia terrae</name>
    <name type="common">Bacillus terrae</name>
    <dbReference type="NCBI Taxonomy" id="1914933"/>
    <lineage>
        <taxon>Bacteria</taxon>
        <taxon>Bacillati</taxon>
        <taxon>Bacillota</taxon>
        <taxon>Bacilli</taxon>
        <taxon>Bacillales</taxon>
        <taxon>Bacillaceae</taxon>
        <taxon>Siminovitchia</taxon>
    </lineage>
</organism>
<keyword evidence="2" id="KW-1185">Reference proteome</keyword>
<protein>
    <submittedName>
        <fullName evidence="1">Uncharacterized protein</fullName>
    </submittedName>
</protein>
<sequence length="71" mass="8477">MEGYRVFSKGDRGTCIEKDYVFGITEKRDTVEICKHKRKKKKLKTEKFRHKLVPLLKKNSSGFFPKRSDFH</sequence>
<comment type="caution">
    <text evidence="1">The sequence shown here is derived from an EMBL/GenBank/DDBJ whole genome shotgun (WGS) entry which is preliminary data.</text>
</comment>
<dbReference type="EMBL" id="BORJ01000001">
    <property type="protein sequence ID" value="GIN94137.1"/>
    <property type="molecule type" value="Genomic_DNA"/>
</dbReference>
<evidence type="ECO:0000313" key="1">
    <source>
        <dbReference type="EMBL" id="GIN94137.1"/>
    </source>
</evidence>
<name>A0ABQ4KR26_SIMTE</name>
<dbReference type="Proteomes" id="UP000680670">
    <property type="component" value="Unassembled WGS sequence"/>
</dbReference>